<accession>A0A178JFB1</accession>
<dbReference type="GeneID" id="78074711"/>
<organism evidence="2 3">
    <name type="scientific">Vibrio europaeus</name>
    <dbReference type="NCBI Taxonomy" id="300876"/>
    <lineage>
        <taxon>Bacteria</taxon>
        <taxon>Pseudomonadati</taxon>
        <taxon>Pseudomonadota</taxon>
        <taxon>Gammaproteobacteria</taxon>
        <taxon>Vibrionales</taxon>
        <taxon>Vibrionaceae</taxon>
        <taxon>Vibrio</taxon>
        <taxon>Vibrio oreintalis group</taxon>
    </lineage>
</organism>
<reference evidence="1" key="2">
    <citation type="submission" date="2022-11" db="EMBL/GenBank/DDBJ databases">
        <title>Role of the vibriolysin VemA secreted by the emergent pathogen Vibrio europaeus in the colonization of Manila clam mucus.</title>
        <authorList>
            <person name="Martinez C."/>
            <person name="Rodriguez S."/>
            <person name="Vences A."/>
            <person name="Barja J.L."/>
            <person name="Toranzo A.E."/>
            <person name="Dubert J."/>
        </authorList>
    </citation>
    <scope>NUCLEOTIDE SEQUENCE</scope>
    <source>
        <strain evidence="1">3454</strain>
    </source>
</reference>
<dbReference type="AlphaFoldDB" id="A0A178JFB1"/>
<dbReference type="EMBL" id="JAPFIT010000003">
    <property type="protein sequence ID" value="MDC5738486.1"/>
    <property type="molecule type" value="Genomic_DNA"/>
</dbReference>
<proteinExistence type="predicted"/>
<evidence type="ECO:0000313" key="2">
    <source>
        <dbReference type="EMBL" id="OAN00169.1"/>
    </source>
</evidence>
<evidence type="ECO:0008006" key="5">
    <source>
        <dbReference type="Google" id="ProtNLM"/>
    </source>
</evidence>
<dbReference type="Proteomes" id="UP000094761">
    <property type="component" value="Unassembled WGS sequence"/>
</dbReference>
<protein>
    <recommendedName>
        <fullName evidence="5">Phage protein</fullName>
    </recommendedName>
</protein>
<gene>
    <name evidence="2" type="ORF">AZ468_03320</name>
    <name evidence="1" type="ORF">OPW20_00305</name>
</gene>
<evidence type="ECO:0000313" key="4">
    <source>
        <dbReference type="Proteomes" id="UP001150001"/>
    </source>
</evidence>
<evidence type="ECO:0000313" key="3">
    <source>
        <dbReference type="Proteomes" id="UP000094761"/>
    </source>
</evidence>
<dbReference type="EMBL" id="LUAX01000001">
    <property type="protein sequence ID" value="OAN00169.1"/>
    <property type="molecule type" value="Genomic_DNA"/>
</dbReference>
<dbReference type="Proteomes" id="UP001150001">
    <property type="component" value="Unassembled WGS sequence"/>
</dbReference>
<keyword evidence="4" id="KW-1185">Reference proteome</keyword>
<dbReference type="OrthoDB" id="9866279at2"/>
<comment type="caution">
    <text evidence="2">The sequence shown here is derived from an EMBL/GenBank/DDBJ whole genome shotgun (WGS) entry which is preliminary data.</text>
</comment>
<evidence type="ECO:0000313" key="1">
    <source>
        <dbReference type="EMBL" id="MDC5738486.1"/>
    </source>
</evidence>
<sequence>MANYDCWVFYSEHYKLFFITTHTQFADMTTKAIKQGVATGWDRTGLQREQIQAIGNAQDFSIETTTVTSTADMQAIKAKYIAKGYTCANRKIQLTKNNRNVD</sequence>
<dbReference type="RefSeq" id="WP_069666116.1">
    <property type="nucleotide sequence ID" value="NZ_JAPFIM010000017.1"/>
</dbReference>
<reference evidence="2 3" key="1">
    <citation type="submission" date="2016-03" db="EMBL/GenBank/DDBJ databases">
        <title>Draft genome sequence of the Vibrio tubiashii subs. europaeus.</title>
        <authorList>
            <person name="Spinard E."/>
            <person name="Dubert J."/>
            <person name="Nelson D.R."/>
            <person name="Barja J.L."/>
        </authorList>
    </citation>
    <scope>NUCLEOTIDE SEQUENCE [LARGE SCALE GENOMIC DNA]</scope>
    <source>
        <strain evidence="3">PP-638</strain>
        <strain evidence="2">PP2-638</strain>
    </source>
</reference>
<name>A0A178JFB1_9VIBR</name>